<feature type="region of interest" description="Disordered" evidence="1">
    <location>
        <begin position="452"/>
        <end position="476"/>
    </location>
</feature>
<sequence>MHSPILQLLFASLAAVNLANGLPQEAPEGDDTQDVNLYGTPFPVFVDQFQDLNVLEDPINIPLDDGSVTLSCIDCKARAGIVVNLTLEEDTSITDSLVNVAFYNTAAHIELGLVAQGGGKAFLPIWPSDLSSSSGVSFEIGIALEIEGDIDVRAGFDVVIPHGTYFNYIPSSGLQDTNLVLSDDTFQLIPLHVESGSATFKAALQARLTLGLDLDTPLIDAQAELGAYINFPEIVYNVHSTETCGLEMTSFANIGFGLWAEGDVSVGWEDDEGVEEGEGKTLAITPVTIGETATDCLVGQPTSFLVGGAPPPTSEPPVTPTTFKISGAPPITLSATTTTLKPLHTVSETFETGYANISASASGQGSLTSSGSLVVAAPASQYTTSTVYTTMVYTTVSCAASVTNCPAKSAQTVIVTEMVELYTTVCPVADTEAVPTHIAPVSASVDIPDKMEPLVTPASQPPVLEEAGPNYNRDRKSNASEITLTNGSYRTTHTPSIVPVTAGALSYKDLSGFGGFGGFLAVAACLMTL</sequence>
<keyword evidence="2" id="KW-0732">Signal</keyword>
<proteinExistence type="predicted"/>
<dbReference type="AlphaFoldDB" id="A0A395MKF7"/>
<dbReference type="STRING" id="2594813.A0A395MKF7"/>
<evidence type="ECO:0000313" key="3">
    <source>
        <dbReference type="EMBL" id="RFN48396.1"/>
    </source>
</evidence>
<feature type="chain" id="PRO_5017476077" evidence="2">
    <location>
        <begin position="22"/>
        <end position="529"/>
    </location>
</feature>
<protein>
    <submittedName>
        <fullName evidence="3">Glycoside hydrolase family 18 protein</fullName>
    </submittedName>
</protein>
<evidence type="ECO:0000313" key="4">
    <source>
        <dbReference type="Proteomes" id="UP000265631"/>
    </source>
</evidence>
<keyword evidence="3" id="KW-0378">Hydrolase</keyword>
<accession>A0A395MKF7</accession>
<dbReference type="GO" id="GO:0016787">
    <property type="term" value="F:hydrolase activity"/>
    <property type="evidence" value="ECO:0007669"/>
    <property type="project" value="UniProtKB-KW"/>
</dbReference>
<dbReference type="Proteomes" id="UP000265631">
    <property type="component" value="Unassembled WGS sequence"/>
</dbReference>
<feature type="signal peptide" evidence="2">
    <location>
        <begin position="1"/>
        <end position="21"/>
    </location>
</feature>
<gene>
    <name evidence="3" type="ORF">FIE12Z_7356</name>
</gene>
<dbReference type="EMBL" id="PXXK01000211">
    <property type="protein sequence ID" value="RFN48396.1"/>
    <property type="molecule type" value="Genomic_DNA"/>
</dbReference>
<comment type="caution">
    <text evidence="3">The sequence shown here is derived from an EMBL/GenBank/DDBJ whole genome shotgun (WGS) entry which is preliminary data.</text>
</comment>
<organism evidence="3 4">
    <name type="scientific">Fusarium flagelliforme</name>
    <dbReference type="NCBI Taxonomy" id="2675880"/>
    <lineage>
        <taxon>Eukaryota</taxon>
        <taxon>Fungi</taxon>
        <taxon>Dikarya</taxon>
        <taxon>Ascomycota</taxon>
        <taxon>Pezizomycotina</taxon>
        <taxon>Sordariomycetes</taxon>
        <taxon>Hypocreomycetidae</taxon>
        <taxon>Hypocreales</taxon>
        <taxon>Nectriaceae</taxon>
        <taxon>Fusarium</taxon>
        <taxon>Fusarium incarnatum-equiseti species complex</taxon>
    </lineage>
</organism>
<evidence type="ECO:0000256" key="2">
    <source>
        <dbReference type="SAM" id="SignalP"/>
    </source>
</evidence>
<evidence type="ECO:0000256" key="1">
    <source>
        <dbReference type="SAM" id="MobiDB-lite"/>
    </source>
</evidence>
<reference evidence="3 4" key="1">
    <citation type="journal article" date="2018" name="PLoS Pathog.">
        <title>Evolution of structural diversity of trichothecenes, a family of toxins produced by plant pathogenic and entomopathogenic fungi.</title>
        <authorList>
            <person name="Proctor R.H."/>
            <person name="McCormick S.P."/>
            <person name="Kim H.S."/>
            <person name="Cardoza R.E."/>
            <person name="Stanley A.M."/>
            <person name="Lindo L."/>
            <person name="Kelly A."/>
            <person name="Brown D.W."/>
            <person name="Lee T."/>
            <person name="Vaughan M.M."/>
            <person name="Alexander N.J."/>
            <person name="Busman M."/>
            <person name="Gutierrez S."/>
        </authorList>
    </citation>
    <scope>NUCLEOTIDE SEQUENCE [LARGE SCALE GENOMIC DNA]</scope>
    <source>
        <strain evidence="3 4">NRRL 13405</strain>
    </source>
</reference>
<name>A0A395MKF7_9HYPO</name>
<keyword evidence="4" id="KW-1185">Reference proteome</keyword>